<dbReference type="Proteomes" id="UP001465668">
    <property type="component" value="Unassembled WGS sequence"/>
</dbReference>
<dbReference type="EMBL" id="JARVKM010000051">
    <property type="protein sequence ID" value="KAK9773370.1"/>
    <property type="molecule type" value="Genomic_DNA"/>
</dbReference>
<dbReference type="PANTHER" id="PTHR22731:SF3">
    <property type="entry name" value="RIBONUCLEASES P_MRP PROTEIN SUBUNIT POP1"/>
    <property type="match status" value="1"/>
</dbReference>
<evidence type="ECO:0000259" key="5">
    <source>
        <dbReference type="Pfam" id="PF06978"/>
    </source>
</evidence>
<dbReference type="InterPro" id="IPR055079">
    <property type="entry name" value="POP1_C"/>
</dbReference>
<evidence type="ECO:0000313" key="9">
    <source>
        <dbReference type="Proteomes" id="UP001465668"/>
    </source>
</evidence>
<comment type="caution">
    <text evidence="8">The sequence shown here is derived from an EMBL/GenBank/DDBJ whole genome shotgun (WGS) entry which is preliminary data.</text>
</comment>
<dbReference type="InterPro" id="IPR039182">
    <property type="entry name" value="Pop1"/>
</dbReference>
<dbReference type="Pfam" id="PF22770">
    <property type="entry name" value="POP1_C"/>
    <property type="match status" value="1"/>
</dbReference>
<dbReference type="PANTHER" id="PTHR22731">
    <property type="entry name" value="RIBONUCLEASES P/MRP PROTEIN SUBUNIT POP1"/>
    <property type="match status" value="1"/>
</dbReference>
<name>A0ABR2XHS0_9PEZI</name>
<dbReference type="Pfam" id="PF08170">
    <property type="entry name" value="POPLD"/>
    <property type="match status" value="1"/>
</dbReference>
<feature type="compositionally biased region" description="Basic residues" evidence="4">
    <location>
        <begin position="189"/>
        <end position="200"/>
    </location>
</feature>
<gene>
    <name evidence="8" type="ORF">SCAR479_09903</name>
</gene>
<feature type="compositionally biased region" description="Polar residues" evidence="4">
    <location>
        <begin position="1"/>
        <end position="10"/>
    </location>
</feature>
<evidence type="ECO:0000256" key="1">
    <source>
        <dbReference type="ARBA" id="ARBA00004123"/>
    </source>
</evidence>
<evidence type="ECO:0000256" key="3">
    <source>
        <dbReference type="ARBA" id="ARBA00023242"/>
    </source>
</evidence>
<feature type="region of interest" description="Disordered" evidence="4">
    <location>
        <begin position="548"/>
        <end position="572"/>
    </location>
</feature>
<feature type="region of interest" description="Disordered" evidence="4">
    <location>
        <begin position="167"/>
        <end position="200"/>
    </location>
</feature>
<organism evidence="8 9">
    <name type="scientific">Seiridium cardinale</name>
    <dbReference type="NCBI Taxonomy" id="138064"/>
    <lineage>
        <taxon>Eukaryota</taxon>
        <taxon>Fungi</taxon>
        <taxon>Dikarya</taxon>
        <taxon>Ascomycota</taxon>
        <taxon>Pezizomycotina</taxon>
        <taxon>Sordariomycetes</taxon>
        <taxon>Xylariomycetidae</taxon>
        <taxon>Amphisphaeriales</taxon>
        <taxon>Sporocadaceae</taxon>
        <taxon>Seiridium</taxon>
    </lineage>
</organism>
<sequence length="951" mass="105742">MAPPQGQQHSNKLKKRPAESSLASSSKKKTKTVEGQVHRQSKPGAALQKAGPGKSQQPQNGGIKPSKTGHNGSSTQNNEKQAGGRAFNRKSSLRDVRTIAAQPSDQALNDGELDVQAFLNARGFEIKALDESMRRTRVSNTRQAFQKLPFTMRRRAAAHNHKRIPKRLHKKAKREMEQDNTPTVNSRTREHKKTRAKTRARVRADTALRLGKLAERKRRQKLAKRGKDGKLDEATIQTRIARPKIKRNVPNKPVVAAKKFRKRQLHKTWLPTHLWHAKRAKMTPPKEPLWRFAIPLTPNQKCYRPTHRVLREKGAMAWDMSYMSTISLCGIERSVTQVLKALGLTAESFWNDNGNTWRSGASHWSGTLTRKKEKGSITVGPATVLWDPATQHQSSEIDSEKKAMRRLFIRLHPSIFLETFNELLRLAKGLTPRPYVEDLRFEIGSIEVTGPDSTEALLGVLNPYHQKPDTKDPHAAKWESLAHVSPSALPAGSLLAFSVMDPRLRYPSRRAQASSTSVAQQTSTSWHKDVTPKPVALFDRDTRFKASRLPSQRAVNRRKGSSPPGALLEPTKSDPEIPVVLLASRQADAPGKWTVLMPWECVLPVWYTLMHYPLSSGQNPLFGGLREAQQGTFEQGLPWFPGDFPATNAGTAWELEQRITRKRAWDRMPKGKRATYESLDLGAGRKGEIGEGWNCDFEALLGLDAQVTECEKPDVVMADEGGENIEASEKQNEDRATPSEQLLARMTHISKLALHAHVPANAEPLPAASLVTVKVKFQGRGVPGPCARIYRLPTSKPVSTATQAEIPATNPPLAKDNGLPSNLREQWLASVPQKGKQTRTKQPVKHNSSLDLDLETRKRLLAQELTAPVGADKEGIDGHPLCPDTEDLIGFVTTGSFNLKEGQAEGIASLSGEKALAELKRYKNKDDRAARLCIVRNSGQSIGWLARWELA</sequence>
<dbReference type="InterPro" id="IPR009723">
    <property type="entry name" value="Pop1_N"/>
</dbReference>
<feature type="domain" description="POP1 C-terminal" evidence="7">
    <location>
        <begin position="769"/>
        <end position="949"/>
    </location>
</feature>
<evidence type="ECO:0000313" key="8">
    <source>
        <dbReference type="EMBL" id="KAK9773370.1"/>
    </source>
</evidence>
<evidence type="ECO:0000259" key="7">
    <source>
        <dbReference type="Pfam" id="PF22770"/>
    </source>
</evidence>
<evidence type="ECO:0000256" key="2">
    <source>
        <dbReference type="ARBA" id="ARBA00022694"/>
    </source>
</evidence>
<dbReference type="InterPro" id="IPR012590">
    <property type="entry name" value="POPLD_dom"/>
</dbReference>
<evidence type="ECO:0000259" key="6">
    <source>
        <dbReference type="Pfam" id="PF08170"/>
    </source>
</evidence>
<protein>
    <submittedName>
        <fullName evidence="8">Ribonucleases P/MRP protein subunit POP1-domain-containing protein</fullName>
    </submittedName>
</protein>
<keyword evidence="3" id="KW-0539">Nucleus</keyword>
<feature type="domain" description="Pop1 N-terminal" evidence="5">
    <location>
        <begin position="118"/>
        <end position="328"/>
    </location>
</feature>
<comment type="subcellular location">
    <subcellularLocation>
        <location evidence="1">Nucleus</location>
    </subcellularLocation>
</comment>
<feature type="compositionally biased region" description="Polar residues" evidence="4">
    <location>
        <begin position="68"/>
        <end position="80"/>
    </location>
</feature>
<keyword evidence="9" id="KW-1185">Reference proteome</keyword>
<proteinExistence type="predicted"/>
<dbReference type="Pfam" id="PF06978">
    <property type="entry name" value="POP1_N"/>
    <property type="match status" value="1"/>
</dbReference>
<feature type="domain" description="POPLD" evidence="6">
    <location>
        <begin position="592"/>
        <end position="697"/>
    </location>
</feature>
<feature type="region of interest" description="Disordered" evidence="4">
    <location>
        <begin position="1"/>
        <end position="91"/>
    </location>
</feature>
<evidence type="ECO:0000256" key="4">
    <source>
        <dbReference type="SAM" id="MobiDB-lite"/>
    </source>
</evidence>
<keyword evidence="2" id="KW-0819">tRNA processing</keyword>
<accession>A0ABR2XHS0</accession>
<reference evidence="8 9" key="1">
    <citation type="submission" date="2024-02" db="EMBL/GenBank/DDBJ databases">
        <title>First draft genome assembly of two strains of Seiridium cardinale.</title>
        <authorList>
            <person name="Emiliani G."/>
            <person name="Scali E."/>
        </authorList>
    </citation>
    <scope>NUCLEOTIDE SEQUENCE [LARGE SCALE GENOMIC DNA]</scope>
    <source>
        <strain evidence="8 9">BM-138-000479</strain>
    </source>
</reference>